<keyword evidence="3 6" id="KW-0812">Transmembrane</keyword>
<feature type="domain" description="EamA" evidence="7">
    <location>
        <begin position="158"/>
        <end position="293"/>
    </location>
</feature>
<evidence type="ECO:0000256" key="2">
    <source>
        <dbReference type="ARBA" id="ARBA00007362"/>
    </source>
</evidence>
<evidence type="ECO:0000259" key="7">
    <source>
        <dbReference type="Pfam" id="PF00892"/>
    </source>
</evidence>
<dbReference type="GO" id="GO:0016020">
    <property type="term" value="C:membrane"/>
    <property type="evidence" value="ECO:0007669"/>
    <property type="project" value="UniProtKB-SubCell"/>
</dbReference>
<proteinExistence type="inferred from homology"/>
<dbReference type="InterPro" id="IPR000620">
    <property type="entry name" value="EamA_dom"/>
</dbReference>
<feature type="transmembrane region" description="Helical" evidence="6">
    <location>
        <begin position="220"/>
        <end position="243"/>
    </location>
</feature>
<evidence type="ECO:0000313" key="9">
    <source>
        <dbReference type="Proteomes" id="UP000234881"/>
    </source>
</evidence>
<keyword evidence="5 6" id="KW-0472">Membrane</keyword>
<keyword evidence="4 6" id="KW-1133">Transmembrane helix</keyword>
<feature type="transmembrane region" description="Helical" evidence="6">
    <location>
        <begin position="95"/>
        <end position="119"/>
    </location>
</feature>
<gene>
    <name evidence="8" type="ORF">C0081_15820</name>
</gene>
<evidence type="ECO:0000256" key="5">
    <source>
        <dbReference type="ARBA" id="ARBA00023136"/>
    </source>
</evidence>
<feature type="transmembrane region" description="Helical" evidence="6">
    <location>
        <begin position="277"/>
        <end position="293"/>
    </location>
</feature>
<accession>A0A2N5XPJ8</accession>
<dbReference type="OrthoDB" id="9810556at2"/>
<reference evidence="8 9" key="1">
    <citation type="submission" date="2018-01" db="EMBL/GenBank/DDBJ databases">
        <title>The draft genome sequence of Cohaesibacter sp. H1304.</title>
        <authorList>
            <person name="Wang N.-N."/>
            <person name="Du Z.-J."/>
        </authorList>
    </citation>
    <scope>NUCLEOTIDE SEQUENCE [LARGE SCALE GENOMIC DNA]</scope>
    <source>
        <strain evidence="8 9">H1304</strain>
    </source>
</reference>
<comment type="caution">
    <text evidence="8">The sequence shown here is derived from an EMBL/GenBank/DDBJ whole genome shotgun (WGS) entry which is preliminary data.</text>
</comment>
<sequence length="313" mass="33180">MIKSPTRQFLPLIAFCSLGIIWGSNFIFMKWAADYLTPTQIVFWRVLFGFVPIALYAVATGALKWVHIRLAKHFFVMSLLATSVYFFGFAKGTSLLLSGVAGALSGAIPLFAFIAAIAFLPEENRSVRKSFGVMIGFAGVLIIANPFGSDLAATNLEGVAYMALGALSVGSSFVYARKYLSAHKIAPVALATYQLGFGLVTLALLTDFTVPDAFWSDQRAAVGLVIGLGLLGTGCAYIIYYFIVGTLGAVAASAVTYIPPVVALLIGVFLVGEPIQLSSYFATALIFVGVFLLKGSKPQPDRGPKPSSSDGAS</sequence>
<dbReference type="InterPro" id="IPR037185">
    <property type="entry name" value="EmrE-like"/>
</dbReference>
<dbReference type="Pfam" id="PF00892">
    <property type="entry name" value="EamA"/>
    <property type="match status" value="2"/>
</dbReference>
<dbReference type="InterPro" id="IPR050638">
    <property type="entry name" value="AA-Vitamin_Transporters"/>
</dbReference>
<evidence type="ECO:0000313" key="8">
    <source>
        <dbReference type="EMBL" id="PLW76350.1"/>
    </source>
</evidence>
<dbReference type="SUPFAM" id="SSF103481">
    <property type="entry name" value="Multidrug resistance efflux transporter EmrE"/>
    <property type="match status" value="2"/>
</dbReference>
<protein>
    <submittedName>
        <fullName evidence="8">EamA family transporter</fullName>
    </submittedName>
</protein>
<feature type="transmembrane region" description="Helical" evidence="6">
    <location>
        <begin position="9"/>
        <end position="29"/>
    </location>
</feature>
<dbReference type="RefSeq" id="WP_101534784.1">
    <property type="nucleotide sequence ID" value="NZ_PKUQ01000031.1"/>
</dbReference>
<dbReference type="EMBL" id="PKUQ01000031">
    <property type="protein sequence ID" value="PLW76350.1"/>
    <property type="molecule type" value="Genomic_DNA"/>
</dbReference>
<evidence type="ECO:0000256" key="1">
    <source>
        <dbReference type="ARBA" id="ARBA00004141"/>
    </source>
</evidence>
<name>A0A2N5XPJ8_9HYPH</name>
<evidence type="ECO:0000256" key="4">
    <source>
        <dbReference type="ARBA" id="ARBA00022989"/>
    </source>
</evidence>
<feature type="transmembrane region" description="Helical" evidence="6">
    <location>
        <begin position="159"/>
        <end position="176"/>
    </location>
</feature>
<dbReference type="PANTHER" id="PTHR32322:SF2">
    <property type="entry name" value="EAMA DOMAIN-CONTAINING PROTEIN"/>
    <property type="match status" value="1"/>
</dbReference>
<dbReference type="AlphaFoldDB" id="A0A2N5XPJ8"/>
<dbReference type="PANTHER" id="PTHR32322">
    <property type="entry name" value="INNER MEMBRANE TRANSPORTER"/>
    <property type="match status" value="1"/>
</dbReference>
<feature type="transmembrane region" description="Helical" evidence="6">
    <location>
        <begin position="250"/>
        <end position="271"/>
    </location>
</feature>
<feature type="transmembrane region" description="Helical" evidence="6">
    <location>
        <begin position="70"/>
        <end position="89"/>
    </location>
</feature>
<feature type="transmembrane region" description="Helical" evidence="6">
    <location>
        <begin position="188"/>
        <end position="208"/>
    </location>
</feature>
<organism evidence="8 9">
    <name type="scientific">Cohaesibacter celericrescens</name>
    <dbReference type="NCBI Taxonomy" id="2067669"/>
    <lineage>
        <taxon>Bacteria</taxon>
        <taxon>Pseudomonadati</taxon>
        <taxon>Pseudomonadota</taxon>
        <taxon>Alphaproteobacteria</taxon>
        <taxon>Hyphomicrobiales</taxon>
        <taxon>Cohaesibacteraceae</taxon>
    </lineage>
</organism>
<feature type="domain" description="EamA" evidence="7">
    <location>
        <begin position="12"/>
        <end position="143"/>
    </location>
</feature>
<feature type="transmembrane region" description="Helical" evidence="6">
    <location>
        <begin position="131"/>
        <end position="147"/>
    </location>
</feature>
<keyword evidence="9" id="KW-1185">Reference proteome</keyword>
<evidence type="ECO:0000256" key="6">
    <source>
        <dbReference type="SAM" id="Phobius"/>
    </source>
</evidence>
<evidence type="ECO:0000256" key="3">
    <source>
        <dbReference type="ARBA" id="ARBA00022692"/>
    </source>
</evidence>
<feature type="transmembrane region" description="Helical" evidence="6">
    <location>
        <begin position="41"/>
        <end position="63"/>
    </location>
</feature>
<dbReference type="Proteomes" id="UP000234881">
    <property type="component" value="Unassembled WGS sequence"/>
</dbReference>
<comment type="similarity">
    <text evidence="2">Belongs to the EamA transporter family.</text>
</comment>
<comment type="subcellular location">
    <subcellularLocation>
        <location evidence="1">Membrane</location>
        <topology evidence="1">Multi-pass membrane protein</topology>
    </subcellularLocation>
</comment>